<evidence type="ECO:0000259" key="23">
    <source>
        <dbReference type="PROSITE" id="PS50011"/>
    </source>
</evidence>
<keyword evidence="13 21" id="KW-0472">Membrane</keyword>
<dbReference type="PIRSF" id="PIRSF000666">
    <property type="entry name" value="TyrPK_ephrin_receptor"/>
    <property type="match status" value="1"/>
</dbReference>
<dbReference type="Gene3D" id="2.60.120.260">
    <property type="entry name" value="Galactose-binding domain-like"/>
    <property type="match status" value="1"/>
</dbReference>
<accession>R9X0X1</accession>
<dbReference type="PROSITE" id="PS00109">
    <property type="entry name" value="PROTEIN_KINASE_TYR"/>
    <property type="match status" value="1"/>
</dbReference>
<organism evidence="27">
    <name type="scientific">Hydra vulgaris</name>
    <name type="common">Hydra</name>
    <name type="synonym">Hydra attenuata</name>
    <dbReference type="NCBI Taxonomy" id="6087"/>
    <lineage>
        <taxon>Eukaryota</taxon>
        <taxon>Metazoa</taxon>
        <taxon>Cnidaria</taxon>
        <taxon>Hydrozoa</taxon>
        <taxon>Hydroidolina</taxon>
        <taxon>Anthoathecata</taxon>
        <taxon>Aplanulata</taxon>
        <taxon>Hydridae</taxon>
        <taxon>Hydra</taxon>
    </lineage>
</organism>
<evidence type="ECO:0000256" key="14">
    <source>
        <dbReference type="ARBA" id="ARBA00023137"/>
    </source>
</evidence>
<dbReference type="PANTHER" id="PTHR46877">
    <property type="entry name" value="EPH RECEPTOR A5"/>
    <property type="match status" value="1"/>
</dbReference>
<evidence type="ECO:0000256" key="1">
    <source>
        <dbReference type="ARBA" id="ARBA00004251"/>
    </source>
</evidence>
<evidence type="ECO:0000259" key="24">
    <source>
        <dbReference type="PROSITE" id="PS50105"/>
    </source>
</evidence>
<dbReference type="InterPro" id="IPR013783">
    <property type="entry name" value="Ig-like_fold"/>
</dbReference>
<dbReference type="PANTHER" id="PTHR46877:SF14">
    <property type="entry name" value="RECEPTOR PROTEIN-TYROSINE KINASE"/>
    <property type="match status" value="1"/>
</dbReference>
<dbReference type="SUPFAM" id="SSF49265">
    <property type="entry name" value="Fibronectin type III"/>
    <property type="match status" value="1"/>
</dbReference>
<keyword evidence="10" id="KW-0418">Kinase</keyword>
<dbReference type="EMBL" id="KC751430">
    <property type="protein sequence ID" value="AGO06064.1"/>
    <property type="molecule type" value="mRNA"/>
</dbReference>
<evidence type="ECO:0000256" key="4">
    <source>
        <dbReference type="ARBA" id="ARBA00022553"/>
    </source>
</evidence>
<protein>
    <recommendedName>
        <fullName evidence="2">receptor protein-tyrosine kinase</fullName>
        <ecNumber evidence="2">2.7.10.1</ecNumber>
    </recommendedName>
</protein>
<feature type="transmembrane region" description="Helical" evidence="21">
    <location>
        <begin position="504"/>
        <end position="529"/>
    </location>
</feature>
<evidence type="ECO:0000256" key="13">
    <source>
        <dbReference type="ARBA" id="ARBA00023136"/>
    </source>
</evidence>
<dbReference type="GeneID" id="100200773"/>
<keyword evidence="4" id="KW-0597">Phosphoprotein</keyword>
<feature type="domain" description="Fibronectin type-III" evidence="25">
    <location>
        <begin position="414"/>
        <end position="501"/>
    </location>
</feature>
<evidence type="ECO:0000256" key="17">
    <source>
        <dbReference type="PIRSR" id="PIRSR000666-1"/>
    </source>
</evidence>
<evidence type="ECO:0000313" key="29">
    <source>
        <dbReference type="RefSeq" id="NP_001296646.1"/>
    </source>
</evidence>
<dbReference type="OrthoDB" id="4062651at2759"/>
<evidence type="ECO:0000256" key="19">
    <source>
        <dbReference type="PIRSR" id="PIRSR000666-3"/>
    </source>
</evidence>
<keyword evidence="7 22" id="KW-0732">Signal</keyword>
<keyword evidence="12 21" id="KW-1133">Transmembrane helix</keyword>
<dbReference type="Gene3D" id="3.30.200.20">
    <property type="entry name" value="Phosphorylase Kinase, domain 1"/>
    <property type="match status" value="1"/>
</dbReference>
<dbReference type="InterPro" id="IPR017441">
    <property type="entry name" value="Protein_kinase_ATP_BS"/>
</dbReference>
<keyword evidence="14" id="KW-0829">Tyrosine-protein kinase</keyword>
<evidence type="ECO:0000256" key="16">
    <source>
        <dbReference type="ARBA" id="ARBA00023180"/>
    </source>
</evidence>
<feature type="active site" description="Proton acceptor" evidence="17">
    <location>
        <position position="710"/>
    </location>
</feature>
<dbReference type="InterPro" id="IPR027936">
    <property type="entry name" value="Eph_TM"/>
</dbReference>
<evidence type="ECO:0000256" key="3">
    <source>
        <dbReference type="ARBA" id="ARBA00022475"/>
    </source>
</evidence>
<dbReference type="CDD" id="cd00063">
    <property type="entry name" value="FN3"/>
    <property type="match status" value="2"/>
</dbReference>
<dbReference type="EC" id="2.7.10.1" evidence="2"/>
<keyword evidence="15" id="KW-0675">Receptor</keyword>
<name>R9X0X1_HYDVU</name>
<keyword evidence="9 18" id="KW-0547">Nucleotide-binding</keyword>
<dbReference type="InterPro" id="IPR020635">
    <property type="entry name" value="Tyr_kinase_cat_dom"/>
</dbReference>
<dbReference type="GO" id="GO:0030425">
    <property type="term" value="C:dendrite"/>
    <property type="evidence" value="ECO:0007669"/>
    <property type="project" value="TreeGrafter"/>
</dbReference>
<dbReference type="Gene3D" id="1.10.510.10">
    <property type="entry name" value="Transferase(Phosphotransferase) domain 1"/>
    <property type="match status" value="1"/>
</dbReference>
<evidence type="ECO:0000256" key="10">
    <source>
        <dbReference type="ARBA" id="ARBA00022777"/>
    </source>
</evidence>
<evidence type="ECO:0000256" key="22">
    <source>
        <dbReference type="SAM" id="SignalP"/>
    </source>
</evidence>
<feature type="domain" description="Eph LBD" evidence="26">
    <location>
        <begin position="1"/>
        <end position="194"/>
    </location>
</feature>
<evidence type="ECO:0000256" key="18">
    <source>
        <dbReference type="PIRSR" id="PIRSR000666-2"/>
    </source>
</evidence>
<evidence type="ECO:0000256" key="20">
    <source>
        <dbReference type="PROSITE-ProRule" id="PRU10141"/>
    </source>
</evidence>
<dbReference type="InterPro" id="IPR013761">
    <property type="entry name" value="SAM/pointed_sf"/>
</dbReference>
<sequence length="957" mass="108436">MHLFWMLMLKISLLNCKIAEKVFLTDTSGFNTVSKSWSKEPYNELSTCAGSWEYKKPFWQTCYGSDKSNQSCLLKSNSYNLGTFKDVNTIFVSVELQNSFCKTSVQNCNSTMELAIYIGPPDEKASINLYKTEVIPREIKKQQGNEEFYLTKDLFSFNNFKNTDVVQVAIRASNYCGVIIDIKIYYYVCPTTTDVLVTFPKRASPHEYNSPLRIDGECINGFFENNNKSYMECFSNGDYQVYGKCICKEGFEPKDFLCRECSSESFKQNVGNTPCQKCGLNSNSYNPWTSCICHLGYFRAIRSEKNYSETCYKPPSVPEDINVFNITSQSAYLKWRHPKDGSAVNGYYFIECVTCSDQDTFPKNTTKTEIFLHGLGSFGDYSLKISYRNFVFSLTNKFYSEVVNFKTLTGKPGEVLNFQKKLNQDSSVTISWKPPFSKGGPNLKYSVKYDGKEIITFQNSTNIKSGAEDRTYKVEIRAITSVDGKELYGPALMVDVQVKGGVKLGAALGAAFGVLFFIVLLFILGLYIWKKRHPMYFQAVRMEDGTVKLPSGPFKSQGKVYVDPTTYKDVDDAVEEFAYELERKDLKFGTLLGGGEFAEVYKGTLLRDGKPIDVAIKILKNGASKHDRDDFLGEAAILGQFADQNVICLEGVILRDKPNLIVLEYMANGALDKFLQENDNQFTTLQLLGMARGVASGMKYLSEMGFIHRDLAARNILVDELKNCKVADFGMSRKINIDETYDTKGGKIPVRWTAPEAVQFKKFTSASDMWSYGVLLWEIMSYGERPYWEWGNYEVLERINSGYRLPPPMGCPKVIHNLMLNCWNKDRSKRPKFSSIVILLEKWIRNSDLLTEIAPSVVTKADENLDYSVLLTITKWLEAIGMEKYATNFLDKGYATPRQVIGLTIDDLEELGIGPIGHRKKIFKIIQSTKAQIEGGFNKNRHASVSSKLKLVPSLKK</sequence>
<evidence type="ECO:0000256" key="11">
    <source>
        <dbReference type="ARBA" id="ARBA00022840"/>
    </source>
</evidence>
<dbReference type="Gene3D" id="2.10.50.10">
    <property type="entry name" value="Tumor Necrosis Factor Receptor, subunit A, domain 2"/>
    <property type="match status" value="1"/>
</dbReference>
<reference evidence="29" key="2">
    <citation type="journal article" date="2016" name="Biofouling">
        <title>Profiling of adhesive-related genes in the freshwater cnidarian Hydra magnipapillata by transcriptomics and proteomics.</title>
        <authorList>
            <person name="Rodrigues M."/>
            <person name="Ostermann T."/>
            <person name="Kremeser L."/>
            <person name="Lindner H."/>
            <person name="Beisel C."/>
            <person name="Berezikov E."/>
            <person name="Hobmayer B."/>
            <person name="Ladurner P."/>
        </authorList>
    </citation>
    <scope>NUCLEOTIDE SEQUENCE</scope>
</reference>
<dbReference type="Pfam" id="PF07714">
    <property type="entry name" value="PK_Tyr_Ser-Thr"/>
    <property type="match status" value="1"/>
</dbReference>
<evidence type="ECO:0000256" key="8">
    <source>
        <dbReference type="ARBA" id="ARBA00022737"/>
    </source>
</evidence>
<dbReference type="SMART" id="SM00219">
    <property type="entry name" value="TyrKc"/>
    <property type="match status" value="1"/>
</dbReference>
<evidence type="ECO:0000256" key="6">
    <source>
        <dbReference type="ARBA" id="ARBA00022692"/>
    </source>
</evidence>
<evidence type="ECO:0000259" key="25">
    <source>
        <dbReference type="PROSITE" id="PS50853"/>
    </source>
</evidence>
<dbReference type="Gene3D" id="1.10.150.50">
    <property type="entry name" value="Transcription Factor, Ets-1"/>
    <property type="match status" value="1"/>
</dbReference>
<evidence type="ECO:0000256" key="21">
    <source>
        <dbReference type="SAM" id="Phobius"/>
    </source>
</evidence>
<evidence type="ECO:0000256" key="12">
    <source>
        <dbReference type="ARBA" id="ARBA00022989"/>
    </source>
</evidence>
<dbReference type="InterPro" id="IPR011009">
    <property type="entry name" value="Kinase-like_dom_sf"/>
</dbReference>
<dbReference type="KEGG" id="hmg:100200773"/>
<dbReference type="InterPro" id="IPR016257">
    <property type="entry name" value="Tyr_kinase_ephrin_rcpt"/>
</dbReference>
<dbReference type="InterPro" id="IPR001090">
    <property type="entry name" value="Ephrin_rcpt_lig-bd_dom"/>
</dbReference>
<keyword evidence="3" id="KW-1003">Cell membrane</keyword>
<dbReference type="SMART" id="SM00454">
    <property type="entry name" value="SAM"/>
    <property type="match status" value="1"/>
</dbReference>
<dbReference type="PROSITE" id="PS50011">
    <property type="entry name" value="PROTEIN_KINASE_DOM"/>
    <property type="match status" value="1"/>
</dbReference>
<evidence type="ECO:0000259" key="26">
    <source>
        <dbReference type="PROSITE" id="PS51550"/>
    </source>
</evidence>
<feature type="domain" description="SAM" evidence="24">
    <location>
        <begin position="872"/>
        <end position="932"/>
    </location>
</feature>
<feature type="signal peptide" evidence="22 29">
    <location>
        <begin position="1"/>
        <end position="19"/>
    </location>
</feature>
<keyword evidence="19" id="KW-1015">Disulfide bond</keyword>
<dbReference type="PROSITE" id="PS50105">
    <property type="entry name" value="SAM_DOMAIN"/>
    <property type="match status" value="1"/>
</dbReference>
<dbReference type="PROSITE" id="PS51550">
    <property type="entry name" value="EPH_LBD"/>
    <property type="match status" value="1"/>
</dbReference>
<dbReference type="SUPFAM" id="SSF47769">
    <property type="entry name" value="SAM/Pointed domain"/>
    <property type="match status" value="1"/>
</dbReference>
<evidence type="ECO:0000313" key="28">
    <source>
        <dbReference type="Proteomes" id="UP001652625"/>
    </source>
</evidence>
<reference evidence="29" key="3">
    <citation type="submission" date="2025-05" db="UniProtKB">
        <authorList>
            <consortium name="RefSeq"/>
        </authorList>
    </citation>
    <scope>IDENTIFICATION</scope>
</reference>
<keyword evidence="11 18" id="KW-0067">ATP-binding</keyword>
<comment type="subcellular location">
    <subcellularLocation>
        <location evidence="1">Cell membrane</location>
        <topology evidence="1">Single-pass type I membrane protein</topology>
    </subcellularLocation>
</comment>
<keyword evidence="8" id="KW-0677">Repeat</keyword>
<dbReference type="PROSITE" id="PS50853">
    <property type="entry name" value="FN3"/>
    <property type="match status" value="2"/>
</dbReference>
<gene>
    <name evidence="29" type="primary">LOC100200773</name>
</gene>
<feature type="chain" id="PRO_5004483177" description="receptor protein-tyrosine kinase" evidence="22 29">
    <location>
        <begin position="20"/>
        <end position="957"/>
    </location>
</feature>
<dbReference type="InterPro" id="IPR001660">
    <property type="entry name" value="SAM"/>
</dbReference>
<proteinExistence type="evidence at transcript level"/>
<evidence type="ECO:0000256" key="2">
    <source>
        <dbReference type="ARBA" id="ARBA00011902"/>
    </source>
</evidence>
<dbReference type="GO" id="GO:0005524">
    <property type="term" value="F:ATP binding"/>
    <property type="evidence" value="ECO:0007669"/>
    <property type="project" value="UniProtKB-UniRule"/>
</dbReference>
<dbReference type="InterPro" id="IPR036116">
    <property type="entry name" value="FN3_sf"/>
</dbReference>
<dbReference type="InterPro" id="IPR000719">
    <property type="entry name" value="Prot_kinase_dom"/>
</dbReference>
<dbReference type="GO" id="GO:0005005">
    <property type="term" value="F:transmembrane-ephrin receptor activity"/>
    <property type="evidence" value="ECO:0007669"/>
    <property type="project" value="TreeGrafter"/>
</dbReference>
<dbReference type="RefSeq" id="NP_001296646.1">
    <property type="nucleotide sequence ID" value="NM_001309717.1"/>
</dbReference>
<keyword evidence="16" id="KW-0325">Glycoprotein</keyword>
<dbReference type="Proteomes" id="UP001652625">
    <property type="component" value="Chromosome 06"/>
</dbReference>
<keyword evidence="5" id="KW-0808">Transferase</keyword>
<keyword evidence="28" id="KW-1185">Reference proteome</keyword>
<dbReference type="Gene3D" id="2.60.40.10">
    <property type="entry name" value="Immunoglobulins"/>
    <property type="match status" value="2"/>
</dbReference>
<dbReference type="FunFam" id="1.10.510.10:FF:000268">
    <property type="entry name" value="Receptor protein-tyrosine kinase"/>
    <property type="match status" value="1"/>
</dbReference>
<feature type="binding site" evidence="18 20">
    <location>
        <position position="617"/>
    </location>
    <ligand>
        <name>ATP</name>
        <dbReference type="ChEBI" id="CHEBI:30616"/>
    </ligand>
</feature>
<dbReference type="PRINTS" id="PR00109">
    <property type="entry name" value="TYRKINASE"/>
</dbReference>
<feature type="domain" description="Protein kinase" evidence="23">
    <location>
        <begin position="586"/>
        <end position="844"/>
    </location>
</feature>
<evidence type="ECO:0000256" key="9">
    <source>
        <dbReference type="ARBA" id="ARBA00022741"/>
    </source>
</evidence>
<keyword evidence="6 21" id="KW-0812">Transmembrane</keyword>
<reference evidence="27" key="1">
    <citation type="submission" date="2013-03" db="EMBL/GenBank/DDBJ databases">
        <title>Eph-receptors and ephrin ligands in Hydra vulgaris.</title>
        <authorList>
            <person name="Tischer S."/>
            <person name="Reineck M."/>
            <person name="Boettger A."/>
        </authorList>
    </citation>
    <scope>NUCLEOTIDE SEQUENCE</scope>
</reference>
<feature type="disulfide bond" evidence="19">
    <location>
        <begin position="101"/>
        <end position="108"/>
    </location>
</feature>
<dbReference type="InterPro" id="IPR008266">
    <property type="entry name" value="Tyr_kinase_AS"/>
</dbReference>
<dbReference type="Pfam" id="PF07647">
    <property type="entry name" value="SAM_2"/>
    <property type="match status" value="1"/>
</dbReference>
<dbReference type="InterPro" id="IPR003961">
    <property type="entry name" value="FN3_dom"/>
</dbReference>
<evidence type="ECO:0000313" key="27">
    <source>
        <dbReference type="EMBL" id="AGO06064.1"/>
    </source>
</evidence>
<dbReference type="InterPro" id="IPR050449">
    <property type="entry name" value="Ephrin_rcpt_TKs"/>
</dbReference>
<dbReference type="GO" id="GO:0007411">
    <property type="term" value="P:axon guidance"/>
    <property type="evidence" value="ECO:0007669"/>
    <property type="project" value="TreeGrafter"/>
</dbReference>
<dbReference type="PROSITE" id="PS00107">
    <property type="entry name" value="PROTEIN_KINASE_ATP"/>
    <property type="match status" value="1"/>
</dbReference>
<evidence type="ECO:0000256" key="7">
    <source>
        <dbReference type="ARBA" id="ARBA00022729"/>
    </source>
</evidence>
<dbReference type="SMART" id="SM00060">
    <property type="entry name" value="FN3"/>
    <property type="match status" value="2"/>
</dbReference>
<dbReference type="SUPFAM" id="SSF56112">
    <property type="entry name" value="Protein kinase-like (PK-like)"/>
    <property type="match status" value="1"/>
</dbReference>
<dbReference type="InterPro" id="IPR001245">
    <property type="entry name" value="Ser-Thr/Tyr_kinase_cat_dom"/>
</dbReference>
<dbReference type="AlphaFoldDB" id="R9X0X1"/>
<evidence type="ECO:0000256" key="5">
    <source>
        <dbReference type="ARBA" id="ARBA00022679"/>
    </source>
</evidence>
<dbReference type="Pfam" id="PF14575">
    <property type="entry name" value="EphA2_TM"/>
    <property type="match status" value="1"/>
</dbReference>
<evidence type="ECO:0000256" key="15">
    <source>
        <dbReference type="ARBA" id="ARBA00023170"/>
    </source>
</evidence>
<feature type="domain" description="Fibronectin type-III" evidence="25">
    <location>
        <begin position="317"/>
        <end position="410"/>
    </location>
</feature>
<dbReference type="GO" id="GO:0005886">
    <property type="term" value="C:plasma membrane"/>
    <property type="evidence" value="ECO:0007669"/>
    <property type="project" value="UniProtKB-SubCell"/>
</dbReference>
<feature type="disulfide bond" evidence="19">
    <location>
        <begin position="62"/>
        <end position="176"/>
    </location>
</feature>